<gene>
    <name evidence="1" type="ORF">DL546_003346</name>
</gene>
<reference evidence="1 2" key="1">
    <citation type="submission" date="2018-08" db="EMBL/GenBank/DDBJ databases">
        <title>Draft genome of the lignicolous fungus Coniochaeta pulveracea.</title>
        <authorList>
            <person name="Borstlap C.J."/>
            <person name="De Witt R.N."/>
            <person name="Botha A."/>
            <person name="Volschenk H."/>
        </authorList>
    </citation>
    <scope>NUCLEOTIDE SEQUENCE [LARGE SCALE GENOMIC DNA]</scope>
    <source>
        <strain evidence="1 2">CAB683</strain>
    </source>
</reference>
<proteinExistence type="predicted"/>
<evidence type="ECO:0000313" key="2">
    <source>
        <dbReference type="Proteomes" id="UP000275385"/>
    </source>
</evidence>
<sequence>MAATALQTAAAAAAASATPKVFVKRFERSMKAVEPENRQELINSIIRVVHSYADDNGLDILEEAVSSDGSEEDGDFQIGKVQI</sequence>
<name>A0A420Y6W8_9PEZI</name>
<comment type="caution">
    <text evidence="1">The sequence shown here is derived from an EMBL/GenBank/DDBJ whole genome shotgun (WGS) entry which is preliminary data.</text>
</comment>
<accession>A0A420Y6W8</accession>
<dbReference type="Proteomes" id="UP000275385">
    <property type="component" value="Unassembled WGS sequence"/>
</dbReference>
<keyword evidence="2" id="KW-1185">Reference proteome</keyword>
<organism evidence="1 2">
    <name type="scientific">Coniochaeta pulveracea</name>
    <dbReference type="NCBI Taxonomy" id="177199"/>
    <lineage>
        <taxon>Eukaryota</taxon>
        <taxon>Fungi</taxon>
        <taxon>Dikarya</taxon>
        <taxon>Ascomycota</taxon>
        <taxon>Pezizomycotina</taxon>
        <taxon>Sordariomycetes</taxon>
        <taxon>Sordariomycetidae</taxon>
        <taxon>Coniochaetales</taxon>
        <taxon>Coniochaetaceae</taxon>
        <taxon>Coniochaeta</taxon>
    </lineage>
</organism>
<protein>
    <submittedName>
        <fullName evidence="1">Uncharacterized protein</fullName>
    </submittedName>
</protein>
<evidence type="ECO:0000313" key="1">
    <source>
        <dbReference type="EMBL" id="RKU43624.1"/>
    </source>
</evidence>
<dbReference type="AlphaFoldDB" id="A0A420Y6W8"/>
<dbReference type="EMBL" id="QVQW01000040">
    <property type="protein sequence ID" value="RKU43624.1"/>
    <property type="molecule type" value="Genomic_DNA"/>
</dbReference>